<dbReference type="InterPro" id="IPR005471">
    <property type="entry name" value="Tscrpt_reg_IclR_N"/>
</dbReference>
<dbReference type="Gene3D" id="3.30.450.40">
    <property type="match status" value="1"/>
</dbReference>
<dbReference type="Gene3D" id="1.10.10.10">
    <property type="entry name" value="Winged helix-like DNA-binding domain superfamily/Winged helix DNA-binding domain"/>
    <property type="match status" value="1"/>
</dbReference>
<proteinExistence type="predicted"/>
<dbReference type="RefSeq" id="WP_131615907.1">
    <property type="nucleotide sequence ID" value="NZ_CP036532.1"/>
</dbReference>
<dbReference type="KEGG" id="rpod:E0E05_06085"/>
<protein>
    <submittedName>
        <fullName evidence="6">IclR family transcriptional regulator</fullName>
    </submittedName>
</protein>
<keyword evidence="1" id="KW-0805">Transcription regulation</keyword>
<dbReference type="SMART" id="SM00346">
    <property type="entry name" value="HTH_ICLR"/>
    <property type="match status" value="1"/>
</dbReference>
<dbReference type="SUPFAM" id="SSF46785">
    <property type="entry name" value="Winged helix' DNA-binding domain"/>
    <property type="match status" value="1"/>
</dbReference>
<feature type="domain" description="IclR-ED" evidence="5">
    <location>
        <begin position="81"/>
        <end position="263"/>
    </location>
</feature>
<dbReference type="PROSITE" id="PS51077">
    <property type="entry name" value="HTH_ICLR"/>
    <property type="match status" value="1"/>
</dbReference>
<name>A0A4P6UZI0_9HYPH</name>
<evidence type="ECO:0000256" key="2">
    <source>
        <dbReference type="ARBA" id="ARBA00023125"/>
    </source>
</evidence>
<dbReference type="InterPro" id="IPR014757">
    <property type="entry name" value="Tscrpt_reg_IclR_C"/>
</dbReference>
<dbReference type="GeneID" id="90766860"/>
<dbReference type="PANTHER" id="PTHR30136">
    <property type="entry name" value="HELIX-TURN-HELIX TRANSCRIPTIONAL REGULATOR, ICLR FAMILY"/>
    <property type="match status" value="1"/>
</dbReference>
<evidence type="ECO:0000259" key="4">
    <source>
        <dbReference type="PROSITE" id="PS51077"/>
    </source>
</evidence>
<dbReference type="GO" id="GO:0003677">
    <property type="term" value="F:DNA binding"/>
    <property type="evidence" value="ECO:0007669"/>
    <property type="project" value="UniProtKB-KW"/>
</dbReference>
<dbReference type="PROSITE" id="PS51078">
    <property type="entry name" value="ICLR_ED"/>
    <property type="match status" value="1"/>
</dbReference>
<keyword evidence="2" id="KW-0238">DNA-binding</keyword>
<feature type="domain" description="HTH iclR-type" evidence="4">
    <location>
        <begin position="20"/>
        <end position="80"/>
    </location>
</feature>
<evidence type="ECO:0000313" key="6">
    <source>
        <dbReference type="EMBL" id="QBK30205.1"/>
    </source>
</evidence>
<dbReference type="Pfam" id="PF01614">
    <property type="entry name" value="IclR_C"/>
    <property type="match status" value="1"/>
</dbReference>
<keyword evidence="7" id="KW-1185">Reference proteome</keyword>
<organism evidence="6 7">
    <name type="scientific">Roseitalea porphyridii</name>
    <dbReference type="NCBI Taxonomy" id="1852022"/>
    <lineage>
        <taxon>Bacteria</taxon>
        <taxon>Pseudomonadati</taxon>
        <taxon>Pseudomonadota</taxon>
        <taxon>Alphaproteobacteria</taxon>
        <taxon>Hyphomicrobiales</taxon>
        <taxon>Ahrensiaceae</taxon>
        <taxon>Roseitalea</taxon>
    </lineage>
</organism>
<dbReference type="InterPro" id="IPR036390">
    <property type="entry name" value="WH_DNA-bd_sf"/>
</dbReference>
<dbReference type="GO" id="GO:0003700">
    <property type="term" value="F:DNA-binding transcription factor activity"/>
    <property type="evidence" value="ECO:0007669"/>
    <property type="project" value="TreeGrafter"/>
</dbReference>
<dbReference type="Pfam" id="PF09339">
    <property type="entry name" value="HTH_IclR"/>
    <property type="match status" value="1"/>
</dbReference>
<accession>A0A4P6UZI0</accession>
<dbReference type="AlphaFoldDB" id="A0A4P6UZI0"/>
<keyword evidence="3" id="KW-0804">Transcription</keyword>
<dbReference type="InterPro" id="IPR029016">
    <property type="entry name" value="GAF-like_dom_sf"/>
</dbReference>
<evidence type="ECO:0000313" key="7">
    <source>
        <dbReference type="Proteomes" id="UP000293719"/>
    </source>
</evidence>
<dbReference type="EMBL" id="CP036532">
    <property type="protein sequence ID" value="QBK30205.1"/>
    <property type="molecule type" value="Genomic_DNA"/>
</dbReference>
<dbReference type="SUPFAM" id="SSF55781">
    <property type="entry name" value="GAF domain-like"/>
    <property type="match status" value="1"/>
</dbReference>
<dbReference type="PANTHER" id="PTHR30136:SF34">
    <property type="entry name" value="TRANSCRIPTIONAL REGULATOR"/>
    <property type="match status" value="1"/>
</dbReference>
<evidence type="ECO:0000259" key="5">
    <source>
        <dbReference type="PROSITE" id="PS51078"/>
    </source>
</evidence>
<evidence type="ECO:0000256" key="3">
    <source>
        <dbReference type="ARBA" id="ARBA00023163"/>
    </source>
</evidence>
<sequence>MSIDDTHPTGARTIEDRDISLTFAKGMAVLKAFDHGETHLTLPRIAETTGLDRAVARRLVLTLVHLGYVRQDGRVFSLTPRILVLAGGFLHARQFGKVIEPVIRTFSSRIGEAISMAMIDGHQAVYVAHAGARPEAVSIGFTIGSKVPLLTTAIGRALLAGCDAGTAETLVAEAPLEAHTERTMLDRVAIAEDVAESRRRGYAFVEGQFEAGVAALATPVPADGGEPAALGVSGDAIRLADPARREEIVEALRECAKVVARLL</sequence>
<dbReference type="GO" id="GO:0045892">
    <property type="term" value="P:negative regulation of DNA-templated transcription"/>
    <property type="evidence" value="ECO:0007669"/>
    <property type="project" value="TreeGrafter"/>
</dbReference>
<reference evidence="6 7" key="1">
    <citation type="journal article" date="2017" name="Int. J. Syst. Evol. Microbiol.">
        <title>Roseitalea porphyridii gen. nov., sp. nov., isolated from a red alga, and reclassification of Hoeflea suaedae Chung et al. 2013 as Pseudohoeflea suaedae gen. nov., comb. nov.</title>
        <authorList>
            <person name="Hyeon J.W."/>
            <person name="Jeong S.E."/>
            <person name="Baek K."/>
            <person name="Jeon C.O."/>
        </authorList>
    </citation>
    <scope>NUCLEOTIDE SEQUENCE [LARGE SCALE GENOMIC DNA]</scope>
    <source>
        <strain evidence="6 7">MA7-20</strain>
    </source>
</reference>
<gene>
    <name evidence="6" type="ORF">E0E05_06085</name>
</gene>
<dbReference type="OrthoDB" id="9807558at2"/>
<dbReference type="Proteomes" id="UP000293719">
    <property type="component" value="Chromosome"/>
</dbReference>
<dbReference type="InterPro" id="IPR050707">
    <property type="entry name" value="HTH_MetabolicPath_Reg"/>
</dbReference>
<evidence type="ECO:0000256" key="1">
    <source>
        <dbReference type="ARBA" id="ARBA00023015"/>
    </source>
</evidence>
<dbReference type="InterPro" id="IPR036388">
    <property type="entry name" value="WH-like_DNA-bd_sf"/>
</dbReference>